<reference evidence="3 4" key="1">
    <citation type="journal article" date="2007" name="Proc. Natl. Acad. Sci. U.S.A.">
        <title>Independent sorting-out of thousands of duplicated gene pairs in two yeast species descended from a whole-genome duplication.</title>
        <authorList>
            <person name="Scannell D.R."/>
            <person name="Frank A.C."/>
            <person name="Conant G.C."/>
            <person name="Byrne K.P."/>
            <person name="Woolfit M."/>
            <person name="Wolfe K.H."/>
        </authorList>
    </citation>
    <scope>NUCLEOTIDE SEQUENCE [LARGE SCALE GENOMIC DNA]</scope>
    <source>
        <strain evidence="4">ATCC 22028 / DSM 70294 / BCRC 21397 / CBS 2163 / NBRC 10782 / NRRL Y-8283 / UCD 57-17</strain>
    </source>
</reference>
<dbReference type="GO" id="GO:0005829">
    <property type="term" value="C:cytosol"/>
    <property type="evidence" value="ECO:0007669"/>
    <property type="project" value="EnsemblFungi"/>
</dbReference>
<dbReference type="Gene3D" id="3.90.1410.10">
    <property type="entry name" value="set domain protein methyltransferase, domain 1"/>
    <property type="match status" value="1"/>
</dbReference>
<evidence type="ECO:0000259" key="2">
    <source>
        <dbReference type="PROSITE" id="PS50280"/>
    </source>
</evidence>
<dbReference type="FunCoup" id="A7TN48">
    <property type="interactions" value="160"/>
</dbReference>
<sequence>MTSTCPNYISDIVKFVNDTDGKFDSDDCIIRSSNIGGIGVFAKNDIKKGTTLLKLHKSAIFSASNSSIANLLQDDEIDGMLALNIAFIYETTIFKDKSHWYPYLKTIIINNDQLVLPPCFWDQNDKLLLKGTTLDTLYGALEPQEELQEGFEIAIDLATKWNSDFDLPIPEDFFNLDVNNDNDVKLKFNRFVAQAFAISSRVFEIDNYHESALVPIADLFNHHVTNPDLKFLSLFDVCDKCGEPGMCKHLIAEEMSNIDEETLKVSKNENTKPSTISLELINELENEPIEENEKEENGDDYVELELINDKLKDEEIFNSYGEMPNSFLFARYGFCVNDNPLDIVDLSQQVVNFCKTDKTYVERSKWWKDVGYELFKAWRHLMQDDDEEHDNNCDSCEEGEHEHHGEEENREHEHEDGCESCGEEEEEDDEDSQSWLSDMFLNYEGEMNEYFIGFIKTLNLKESIYKKLVDSSLTEEPNEKIIQLLESHLTHEDNKLIKQIISAKKLPKVPADSTGTSLSEEQIKCISILIQSESNIIKRTLDKL</sequence>
<dbReference type="AlphaFoldDB" id="A7TN48"/>
<gene>
    <name evidence="3" type="ORF">Kpol_1053p2</name>
</gene>
<dbReference type="InterPro" id="IPR001214">
    <property type="entry name" value="SET_dom"/>
</dbReference>
<dbReference type="KEGG" id="vpo:Kpol_1053p2"/>
<dbReference type="PANTHER" id="PTHR13271">
    <property type="entry name" value="UNCHARACTERIZED PUTATIVE METHYLTRANSFERASE"/>
    <property type="match status" value="1"/>
</dbReference>
<dbReference type="InParanoid" id="A7TN48"/>
<dbReference type="Proteomes" id="UP000000267">
    <property type="component" value="Unassembled WGS sequence"/>
</dbReference>
<evidence type="ECO:0000256" key="1">
    <source>
        <dbReference type="SAM" id="MobiDB-lite"/>
    </source>
</evidence>
<feature type="domain" description="SET" evidence="2">
    <location>
        <begin position="26"/>
        <end position="321"/>
    </location>
</feature>
<dbReference type="InterPro" id="IPR050600">
    <property type="entry name" value="SETD3_SETD6_MTase"/>
</dbReference>
<name>A7TN48_VANPO</name>
<dbReference type="HOGENOM" id="CLU_033565_1_0_1"/>
<dbReference type="eggNOG" id="KOG1337">
    <property type="taxonomic scope" value="Eukaryota"/>
</dbReference>
<feature type="compositionally biased region" description="Basic and acidic residues" evidence="1">
    <location>
        <begin position="398"/>
        <end position="417"/>
    </location>
</feature>
<accession>A7TN48</accession>
<dbReference type="CDD" id="cd10527">
    <property type="entry name" value="SET_LSMT"/>
    <property type="match status" value="1"/>
</dbReference>
<evidence type="ECO:0000313" key="3">
    <source>
        <dbReference type="EMBL" id="EDO16266.1"/>
    </source>
</evidence>
<dbReference type="STRING" id="436907.A7TN48"/>
<protein>
    <recommendedName>
        <fullName evidence="2">SET domain-containing protein</fullName>
    </recommendedName>
</protein>
<dbReference type="OMA" id="EVDAYHE"/>
<feature type="compositionally biased region" description="Acidic residues" evidence="1">
    <location>
        <begin position="387"/>
        <end position="397"/>
    </location>
</feature>
<proteinExistence type="predicted"/>
<dbReference type="SUPFAM" id="SSF82199">
    <property type="entry name" value="SET domain"/>
    <property type="match status" value="2"/>
</dbReference>
<dbReference type="EMBL" id="DS480428">
    <property type="protein sequence ID" value="EDO16266.1"/>
    <property type="molecule type" value="Genomic_DNA"/>
</dbReference>
<dbReference type="GeneID" id="5544451"/>
<dbReference type="PANTHER" id="PTHR13271:SF128">
    <property type="entry name" value="RIBOSOMAL LYSINE N-METHYLTRANSFERASE 3"/>
    <property type="match status" value="1"/>
</dbReference>
<dbReference type="GO" id="GO:0005634">
    <property type="term" value="C:nucleus"/>
    <property type="evidence" value="ECO:0007669"/>
    <property type="project" value="EnsemblFungi"/>
</dbReference>
<dbReference type="InterPro" id="IPR046341">
    <property type="entry name" value="SET_dom_sf"/>
</dbReference>
<evidence type="ECO:0000313" key="4">
    <source>
        <dbReference type="Proteomes" id="UP000000267"/>
    </source>
</evidence>
<organism evidence="4">
    <name type="scientific">Vanderwaltozyma polyspora (strain ATCC 22028 / DSM 70294 / BCRC 21397 / CBS 2163 / NBRC 10782 / NRRL Y-8283 / UCD 57-17)</name>
    <name type="common">Kluyveromyces polysporus</name>
    <dbReference type="NCBI Taxonomy" id="436907"/>
    <lineage>
        <taxon>Eukaryota</taxon>
        <taxon>Fungi</taxon>
        <taxon>Dikarya</taxon>
        <taxon>Ascomycota</taxon>
        <taxon>Saccharomycotina</taxon>
        <taxon>Saccharomycetes</taxon>
        <taxon>Saccharomycetales</taxon>
        <taxon>Saccharomycetaceae</taxon>
        <taxon>Vanderwaltozyma</taxon>
    </lineage>
</organism>
<feature type="region of interest" description="Disordered" evidence="1">
    <location>
        <begin position="387"/>
        <end position="433"/>
    </location>
</feature>
<dbReference type="PhylomeDB" id="A7TN48"/>
<dbReference type="PROSITE" id="PS50280">
    <property type="entry name" value="SET"/>
    <property type="match status" value="1"/>
</dbReference>
<dbReference type="RefSeq" id="XP_001644124.1">
    <property type="nucleotide sequence ID" value="XM_001644074.1"/>
</dbReference>
<dbReference type="GO" id="GO:0016279">
    <property type="term" value="F:protein-lysine N-methyltransferase activity"/>
    <property type="evidence" value="ECO:0007669"/>
    <property type="project" value="EnsemblFungi"/>
</dbReference>
<keyword evidence="4" id="KW-1185">Reference proteome</keyword>
<feature type="compositionally biased region" description="Acidic residues" evidence="1">
    <location>
        <begin position="418"/>
        <end position="432"/>
    </location>
</feature>
<dbReference type="OrthoDB" id="441812at2759"/>